<organism evidence="4">
    <name type="scientific">Thrips palmi</name>
    <name type="common">Melon thrips</name>
    <dbReference type="NCBI Taxonomy" id="161013"/>
    <lineage>
        <taxon>Eukaryota</taxon>
        <taxon>Metazoa</taxon>
        <taxon>Ecdysozoa</taxon>
        <taxon>Arthropoda</taxon>
        <taxon>Hexapoda</taxon>
        <taxon>Insecta</taxon>
        <taxon>Pterygota</taxon>
        <taxon>Neoptera</taxon>
        <taxon>Paraneoptera</taxon>
        <taxon>Thysanoptera</taxon>
        <taxon>Terebrantia</taxon>
        <taxon>Thripoidea</taxon>
        <taxon>Thripidae</taxon>
        <taxon>Thrips</taxon>
    </lineage>
</organism>
<sequence>MIEKSLDLVGDEGEPLRRQGSLRKVLPPNPSSEGPLSLSAKMIDRPTVATRNVNRAYSSYLQEYSIISEYGMVREQSIPGVYVIPSAQSSLLWFGVLFVRKGVYQGGVFRFTLLIPENFPDTKSPPRITFQSAMFHPQVDLKSGEMNVKRDFPEWRKGLHLWQVLEFMRTAFYILDTKEPVNEECSEIYKNNPELFTEKVKLCVKNSQDHLYDPPPVDDPHYLRFDPYDREKHEPVRESILNPKESNRPTHSLGLSWVQPGSLEPFSKTT</sequence>
<dbReference type="KEGG" id="tpal:117642036"/>
<dbReference type="InParanoid" id="A0A6P8ZJP4"/>
<dbReference type="FunCoup" id="A0A6P8ZJP4">
    <property type="interactions" value="999"/>
</dbReference>
<dbReference type="CDD" id="cd23814">
    <property type="entry name" value="UEV_AKTIP"/>
    <property type="match status" value="1"/>
</dbReference>
<gene>
    <name evidence="4" type="primary">LOC117642036</name>
</gene>
<feature type="region of interest" description="Disordered" evidence="1">
    <location>
        <begin position="234"/>
        <end position="270"/>
    </location>
</feature>
<protein>
    <submittedName>
        <fullName evidence="4">Protein crossbronx homolog</fullName>
    </submittedName>
</protein>
<accession>A0A6P8ZJP4</accession>
<feature type="domain" description="UBC core" evidence="2">
    <location>
        <begin position="61"/>
        <end position="209"/>
    </location>
</feature>
<feature type="region of interest" description="Disordered" evidence="1">
    <location>
        <begin position="1"/>
        <end position="38"/>
    </location>
</feature>
<evidence type="ECO:0000313" key="4">
    <source>
        <dbReference type="RefSeq" id="XP_034235709.1"/>
    </source>
</evidence>
<dbReference type="PANTHER" id="PTHR24067">
    <property type="entry name" value="UBIQUITIN-CONJUGATING ENZYME E2"/>
    <property type="match status" value="1"/>
</dbReference>
<dbReference type="PROSITE" id="PS50127">
    <property type="entry name" value="UBC_2"/>
    <property type="match status" value="1"/>
</dbReference>
<dbReference type="SMART" id="SM00212">
    <property type="entry name" value="UBCc"/>
    <property type="match status" value="1"/>
</dbReference>
<dbReference type="Pfam" id="PF00179">
    <property type="entry name" value="UQ_con"/>
    <property type="match status" value="1"/>
</dbReference>
<dbReference type="GeneID" id="117642036"/>
<dbReference type="Gene3D" id="3.10.110.10">
    <property type="entry name" value="Ubiquitin Conjugating Enzyme"/>
    <property type="match status" value="1"/>
</dbReference>
<name>A0A6P8ZJP4_THRPL</name>
<dbReference type="RefSeq" id="XP_034235709.1">
    <property type="nucleotide sequence ID" value="XM_034379818.1"/>
</dbReference>
<evidence type="ECO:0000259" key="2">
    <source>
        <dbReference type="PROSITE" id="PS50127"/>
    </source>
</evidence>
<dbReference type="Proteomes" id="UP000515158">
    <property type="component" value="Unplaced"/>
</dbReference>
<evidence type="ECO:0000313" key="3">
    <source>
        <dbReference type="Proteomes" id="UP000515158"/>
    </source>
</evidence>
<keyword evidence="3" id="KW-1185">Reference proteome</keyword>
<dbReference type="InterPro" id="IPR016135">
    <property type="entry name" value="UBQ-conjugating_enzyme/RWD"/>
</dbReference>
<dbReference type="SUPFAM" id="SSF54495">
    <property type="entry name" value="UBC-like"/>
    <property type="match status" value="1"/>
</dbReference>
<dbReference type="AlphaFoldDB" id="A0A6P8ZJP4"/>
<dbReference type="InterPro" id="IPR050113">
    <property type="entry name" value="Ub_conjugating_enzyme"/>
</dbReference>
<proteinExistence type="predicted"/>
<dbReference type="InterPro" id="IPR000608">
    <property type="entry name" value="UBC"/>
</dbReference>
<evidence type="ECO:0000256" key="1">
    <source>
        <dbReference type="SAM" id="MobiDB-lite"/>
    </source>
</evidence>
<reference evidence="4" key="1">
    <citation type="submission" date="2025-08" db="UniProtKB">
        <authorList>
            <consortium name="RefSeq"/>
        </authorList>
    </citation>
    <scope>IDENTIFICATION</scope>
    <source>
        <tissue evidence="4">Total insect</tissue>
    </source>
</reference>
<dbReference type="OrthoDB" id="5596422at2759"/>